<evidence type="ECO:0000313" key="4">
    <source>
        <dbReference type="EMBL" id="QJD77225.1"/>
    </source>
</evidence>
<dbReference type="PROSITE" id="PS00101">
    <property type="entry name" value="HEXAPEP_TRANSFERASES"/>
    <property type="match status" value="1"/>
</dbReference>
<dbReference type="AlphaFoldDB" id="A0A7L5DGX1"/>
<dbReference type="KEGG" id="srho:HH216_01415"/>
<keyword evidence="5" id="KW-1185">Reference proteome</keyword>
<dbReference type="InterPro" id="IPR011004">
    <property type="entry name" value="Trimer_LpxA-like_sf"/>
</dbReference>
<organism evidence="4 5">
    <name type="scientific">Spirosoma rhododendri</name>
    <dbReference type="NCBI Taxonomy" id="2728024"/>
    <lineage>
        <taxon>Bacteria</taxon>
        <taxon>Pseudomonadati</taxon>
        <taxon>Bacteroidota</taxon>
        <taxon>Cytophagia</taxon>
        <taxon>Cytophagales</taxon>
        <taxon>Cytophagaceae</taxon>
        <taxon>Spirosoma</taxon>
    </lineage>
</organism>
<dbReference type="InterPro" id="IPR018357">
    <property type="entry name" value="Hexapep_transf_CS"/>
</dbReference>
<dbReference type="EMBL" id="CP051677">
    <property type="protein sequence ID" value="QJD77225.1"/>
    <property type="molecule type" value="Genomic_DNA"/>
</dbReference>
<dbReference type="RefSeq" id="WP_169549168.1">
    <property type="nucleotide sequence ID" value="NZ_CP051677.1"/>
</dbReference>
<evidence type="ECO:0000256" key="1">
    <source>
        <dbReference type="ARBA" id="ARBA00022679"/>
    </source>
</evidence>
<evidence type="ECO:0000256" key="2">
    <source>
        <dbReference type="ARBA" id="ARBA00022737"/>
    </source>
</evidence>
<dbReference type="Gene3D" id="2.160.10.10">
    <property type="entry name" value="Hexapeptide repeat proteins"/>
    <property type="match status" value="1"/>
</dbReference>
<protein>
    <submittedName>
        <fullName evidence="4">Acyltransferase</fullName>
    </submittedName>
</protein>
<accession>A0A7L5DGX1</accession>
<dbReference type="InterPro" id="IPR001451">
    <property type="entry name" value="Hexapep"/>
</dbReference>
<dbReference type="InterPro" id="IPR051159">
    <property type="entry name" value="Hexapeptide_acetyltransf"/>
</dbReference>
<dbReference type="CDD" id="cd04647">
    <property type="entry name" value="LbH_MAT_like"/>
    <property type="match status" value="1"/>
</dbReference>
<dbReference type="SUPFAM" id="SSF51161">
    <property type="entry name" value="Trimeric LpxA-like enzymes"/>
    <property type="match status" value="1"/>
</dbReference>
<reference evidence="4 5" key="1">
    <citation type="submission" date="2020-04" db="EMBL/GenBank/DDBJ databases">
        <title>Genome sequencing of novel species.</title>
        <authorList>
            <person name="Heo J."/>
            <person name="Kim S.-J."/>
            <person name="Kim J.-S."/>
            <person name="Hong S.-B."/>
            <person name="Kwon S.-W."/>
        </authorList>
    </citation>
    <scope>NUCLEOTIDE SEQUENCE [LARGE SCALE GENOMIC DNA]</scope>
    <source>
        <strain evidence="4 5">CJU-R4</strain>
    </source>
</reference>
<proteinExistence type="predicted"/>
<evidence type="ECO:0000313" key="5">
    <source>
        <dbReference type="Proteomes" id="UP000501128"/>
    </source>
</evidence>
<dbReference type="PANTHER" id="PTHR23416">
    <property type="entry name" value="SIALIC ACID SYNTHASE-RELATED"/>
    <property type="match status" value="1"/>
</dbReference>
<dbReference type="Proteomes" id="UP000501128">
    <property type="component" value="Chromosome"/>
</dbReference>
<evidence type="ECO:0000256" key="3">
    <source>
        <dbReference type="ARBA" id="ARBA00023315"/>
    </source>
</evidence>
<dbReference type="GO" id="GO:0016746">
    <property type="term" value="F:acyltransferase activity"/>
    <property type="evidence" value="ECO:0007669"/>
    <property type="project" value="UniProtKB-KW"/>
</dbReference>
<gene>
    <name evidence="4" type="ORF">HH216_01415</name>
</gene>
<sequence length="186" mass="20423">MGYARTILRRLGLSNAQIDTFYPMRTMKLRGWLYRFRLGRCGWGTTIDRYVTVLGGKSVQVGEYSAINAYTHIWGHNGVRIGNRVMIASHTAITSLTHDYTRPDMRFAPAIGGPIVIEDDVWIGSHVVIVPGVTIGRGAVVGAGAVVRDDVPPFAIVAGVPARIVRYRPESAYPISNHPYETPATT</sequence>
<name>A0A7L5DGX1_9BACT</name>
<dbReference type="Pfam" id="PF00132">
    <property type="entry name" value="Hexapep"/>
    <property type="match status" value="1"/>
</dbReference>
<keyword evidence="3 4" id="KW-0012">Acyltransferase</keyword>
<keyword evidence="2" id="KW-0677">Repeat</keyword>
<keyword evidence="1 4" id="KW-0808">Transferase</keyword>